<accession>A0A9X2E688</accession>
<evidence type="ECO:0000313" key="7">
    <source>
        <dbReference type="Proteomes" id="UP001139157"/>
    </source>
</evidence>
<keyword evidence="7" id="KW-1185">Reference proteome</keyword>
<name>A0A9X2E688_9NOCA</name>
<keyword evidence="4" id="KW-1015">Disulfide bond</keyword>
<dbReference type="InterPro" id="IPR029058">
    <property type="entry name" value="AB_hydrolase_fold"/>
</dbReference>
<dbReference type="Gene3D" id="3.40.50.1820">
    <property type="entry name" value="alpha/beta hydrolase"/>
    <property type="match status" value="1"/>
</dbReference>
<dbReference type="Proteomes" id="UP001139157">
    <property type="component" value="Unassembled WGS sequence"/>
</dbReference>
<evidence type="ECO:0000256" key="3">
    <source>
        <dbReference type="ARBA" id="ARBA00022801"/>
    </source>
</evidence>
<dbReference type="SUPFAM" id="SSF53474">
    <property type="entry name" value="alpha/beta-Hydrolases"/>
    <property type="match status" value="1"/>
</dbReference>
<dbReference type="GO" id="GO:0052689">
    <property type="term" value="F:carboxylic ester hydrolase activity"/>
    <property type="evidence" value="ECO:0007669"/>
    <property type="project" value="UniProtKB-KW"/>
</dbReference>
<comment type="similarity">
    <text evidence="1">Belongs to the cutinase family.</text>
</comment>
<evidence type="ECO:0000256" key="2">
    <source>
        <dbReference type="ARBA" id="ARBA00022487"/>
    </source>
</evidence>
<dbReference type="RefSeq" id="WP_251911967.1">
    <property type="nucleotide sequence ID" value="NZ_JAMRXG010000005.1"/>
</dbReference>
<feature type="signal peptide" evidence="5">
    <location>
        <begin position="1"/>
        <end position="18"/>
    </location>
</feature>
<dbReference type="InterPro" id="IPR000675">
    <property type="entry name" value="Cutinase/axe"/>
</dbReference>
<organism evidence="6 7">
    <name type="scientific">Nocardia pulmonis</name>
    <dbReference type="NCBI Taxonomy" id="2951408"/>
    <lineage>
        <taxon>Bacteria</taxon>
        <taxon>Bacillati</taxon>
        <taxon>Actinomycetota</taxon>
        <taxon>Actinomycetes</taxon>
        <taxon>Mycobacteriales</taxon>
        <taxon>Nocardiaceae</taxon>
        <taxon>Nocardia</taxon>
    </lineage>
</organism>
<dbReference type="EMBL" id="JAMRXG010000005">
    <property type="protein sequence ID" value="MCM6774411.1"/>
    <property type="molecule type" value="Genomic_DNA"/>
</dbReference>
<evidence type="ECO:0000256" key="5">
    <source>
        <dbReference type="SAM" id="SignalP"/>
    </source>
</evidence>
<dbReference type="PROSITE" id="PS51257">
    <property type="entry name" value="PROKAR_LIPOPROTEIN"/>
    <property type="match status" value="1"/>
</dbReference>
<gene>
    <name evidence="6" type="ORF">NDR86_13100</name>
</gene>
<dbReference type="PANTHER" id="PTHR33630:SF9">
    <property type="entry name" value="CUTINASE 4"/>
    <property type="match status" value="1"/>
</dbReference>
<protein>
    <submittedName>
        <fullName evidence="6">Cutinase family protein</fullName>
    </submittedName>
</protein>
<dbReference type="SMART" id="SM01110">
    <property type="entry name" value="Cutinase"/>
    <property type="match status" value="1"/>
</dbReference>
<feature type="chain" id="PRO_5040958899" evidence="5">
    <location>
        <begin position="19"/>
        <end position="421"/>
    </location>
</feature>
<comment type="caution">
    <text evidence="6">The sequence shown here is derived from an EMBL/GenBank/DDBJ whole genome shotgun (WGS) entry which is preliminary data.</text>
</comment>
<dbReference type="Pfam" id="PF01083">
    <property type="entry name" value="Cutinase"/>
    <property type="match status" value="1"/>
</dbReference>
<evidence type="ECO:0000256" key="1">
    <source>
        <dbReference type="ARBA" id="ARBA00007534"/>
    </source>
</evidence>
<keyword evidence="2" id="KW-0719">Serine esterase</keyword>
<evidence type="ECO:0000256" key="4">
    <source>
        <dbReference type="ARBA" id="ARBA00023157"/>
    </source>
</evidence>
<dbReference type="PANTHER" id="PTHR33630">
    <property type="entry name" value="CUTINASE RV1984C-RELATED-RELATED"/>
    <property type="match status" value="1"/>
</dbReference>
<reference evidence="6" key="1">
    <citation type="submission" date="2022-06" db="EMBL/GenBank/DDBJ databases">
        <title>Novel species in genus nocardia.</title>
        <authorList>
            <person name="Li F."/>
        </authorList>
    </citation>
    <scope>NUCLEOTIDE SEQUENCE</scope>
    <source>
        <strain evidence="6">CDC141</strain>
    </source>
</reference>
<evidence type="ECO:0000313" key="6">
    <source>
        <dbReference type="EMBL" id="MCM6774411.1"/>
    </source>
</evidence>
<keyword evidence="3" id="KW-0378">Hydrolase</keyword>
<sequence length="421" mass="41740">MTNRIVVARAMFGASALASCVLYGLVEPTTSKAVPIGPDCPALYILAVQGTGQSSPTADPTADTGLVGAVLGPVVAAAPNLVQRSYIGYSAAFGGAVPGGGPEPYVESVAEARARLTAAATEVAAACPNTMLAAVGYSQGAQAVSGFAQQVGAGQGPIPPDRVAAIALYSDPDRPMGAPVIPGRPGQTAPDPAPGTSGDAVAAVRLGPAMVGGGGIAADGAEFGALTGRVAEICAVGDLACSAPDRAALLRLGAQIAAQADLRNPLAALGSLNAILADTLGSAWTTMLAEDFQTTGGTVDYLPRKTLAQRLIDAADPRVAPLSAAQAATAQTQWTHITAAVTANPIAVLPTLTGQLAAAWNQLVADNADLSNPAVWAAYAGTASAHTGYASAGALASGIAWLIALAHDTAGSHHDRQLADH</sequence>
<keyword evidence="5" id="KW-0732">Signal</keyword>
<dbReference type="AlphaFoldDB" id="A0A9X2E688"/>
<proteinExistence type="inferred from homology"/>